<accession>A0AAN9MYC8</accession>
<comment type="caution">
    <text evidence="1">The sequence shown here is derived from an EMBL/GenBank/DDBJ whole genome shotgun (WGS) entry which is preliminary data.</text>
</comment>
<dbReference type="Proteomes" id="UP001367508">
    <property type="component" value="Unassembled WGS sequence"/>
</dbReference>
<organism evidence="1 2">
    <name type="scientific">Canavalia gladiata</name>
    <name type="common">Sword bean</name>
    <name type="synonym">Dolichos gladiatus</name>
    <dbReference type="NCBI Taxonomy" id="3824"/>
    <lineage>
        <taxon>Eukaryota</taxon>
        <taxon>Viridiplantae</taxon>
        <taxon>Streptophyta</taxon>
        <taxon>Embryophyta</taxon>
        <taxon>Tracheophyta</taxon>
        <taxon>Spermatophyta</taxon>
        <taxon>Magnoliopsida</taxon>
        <taxon>eudicotyledons</taxon>
        <taxon>Gunneridae</taxon>
        <taxon>Pentapetalae</taxon>
        <taxon>rosids</taxon>
        <taxon>fabids</taxon>
        <taxon>Fabales</taxon>
        <taxon>Fabaceae</taxon>
        <taxon>Papilionoideae</taxon>
        <taxon>50 kb inversion clade</taxon>
        <taxon>NPAAA clade</taxon>
        <taxon>indigoferoid/millettioid clade</taxon>
        <taxon>Phaseoleae</taxon>
        <taxon>Canavalia</taxon>
    </lineage>
</organism>
<name>A0AAN9MYC8_CANGL</name>
<sequence>MKWSCCVGELDLFPPEVTGVGHLHLWLKGGFYEPIKEEHEIRGPKSHIISPFVRGVLYSYDKKPWPEKESHVNLLTRNLELGEVYGAEP</sequence>
<evidence type="ECO:0000313" key="2">
    <source>
        <dbReference type="Proteomes" id="UP001367508"/>
    </source>
</evidence>
<proteinExistence type="predicted"/>
<dbReference type="EMBL" id="JAYMYQ010000001">
    <property type="protein sequence ID" value="KAK7359873.1"/>
    <property type="molecule type" value="Genomic_DNA"/>
</dbReference>
<evidence type="ECO:0000313" key="1">
    <source>
        <dbReference type="EMBL" id="KAK7359873.1"/>
    </source>
</evidence>
<gene>
    <name evidence="1" type="ORF">VNO77_01838</name>
</gene>
<dbReference type="AlphaFoldDB" id="A0AAN9MYC8"/>
<reference evidence="1 2" key="1">
    <citation type="submission" date="2024-01" db="EMBL/GenBank/DDBJ databases">
        <title>The genomes of 5 underutilized Papilionoideae crops provide insights into root nodulation and disease resistanc.</title>
        <authorList>
            <person name="Jiang F."/>
        </authorList>
    </citation>
    <scope>NUCLEOTIDE SEQUENCE [LARGE SCALE GENOMIC DNA]</scope>
    <source>
        <strain evidence="1">LVBAO_FW01</strain>
        <tissue evidence="1">Leaves</tissue>
    </source>
</reference>
<protein>
    <submittedName>
        <fullName evidence="1">Uncharacterized protein</fullName>
    </submittedName>
</protein>
<keyword evidence="2" id="KW-1185">Reference proteome</keyword>